<dbReference type="Pfam" id="PF07005">
    <property type="entry name" value="SBD_N"/>
    <property type="match status" value="1"/>
</dbReference>
<dbReference type="GO" id="GO:0005524">
    <property type="term" value="F:ATP binding"/>
    <property type="evidence" value="ECO:0007669"/>
    <property type="project" value="UniProtKB-KW"/>
</dbReference>
<dbReference type="EMBL" id="JAAITT010000045">
    <property type="protein sequence ID" value="NSJ51658.1"/>
    <property type="molecule type" value="Genomic_DNA"/>
</dbReference>
<dbReference type="InterPro" id="IPR010737">
    <property type="entry name" value="4-carb_acid_sugar_kinase_N"/>
</dbReference>
<keyword evidence="5" id="KW-0067">ATP-binding</keyword>
<name>A0AAW5C2D6_9FIRM</name>
<evidence type="ECO:0000259" key="7">
    <source>
        <dbReference type="Pfam" id="PF07005"/>
    </source>
</evidence>
<evidence type="ECO:0000313" key="9">
    <source>
        <dbReference type="EMBL" id="MCG4746318.1"/>
    </source>
</evidence>
<keyword evidence="6" id="KW-0119">Carbohydrate metabolism</keyword>
<dbReference type="AlphaFoldDB" id="A0AAW5C2D6"/>
<dbReference type="Proteomes" id="UP000669239">
    <property type="component" value="Unassembled WGS sequence"/>
</dbReference>
<evidence type="ECO:0000313" key="12">
    <source>
        <dbReference type="Proteomes" id="UP001299608"/>
    </source>
</evidence>
<sequence>MITLLIIADDFTGALDTGVQFAAAGTVVRVVTDTGYDYRKADEGVRVLVMDAETRHLDSREAYEVVWNITKRAMGCGIPFIYKKTDSALRGNIGSELTALLDASGQDILPFIPAFPQMGRITREGIHYINDVPVKDSVFGKDPFEPVTCSFIPDIIHQQSSIQVEVIKEEDGDNNKVLVEDTQVFDDGPLSRIAVYDARSQEGLTAVALDLYHKGRLSVMAGCAGFASVLPGLLGLEGRESYAPEFIPRFLAACGSVNPITKKQLDHAEGHGFVRIRLTPRQKLDRGYWKTDEGQTVLRKWMLQCQMERRSILDSNDYDGTDETMEYAREKGIGLDEVRTRIADSMGYILKNMVERGLNSTLLITGGDTLLGFMNQINVCEMEPVCEMAPGTVLSRFKIKDNMYQVISKSGGFGTEDLLVQLADTILDKKERVLC</sequence>
<evidence type="ECO:0000256" key="1">
    <source>
        <dbReference type="ARBA" id="ARBA00005715"/>
    </source>
</evidence>
<organism evidence="9 12">
    <name type="scientific">Enterocloster aldenensis</name>
    <dbReference type="NCBI Taxonomy" id="358742"/>
    <lineage>
        <taxon>Bacteria</taxon>
        <taxon>Bacillati</taxon>
        <taxon>Bacillota</taxon>
        <taxon>Clostridia</taxon>
        <taxon>Lachnospirales</taxon>
        <taxon>Lachnospiraceae</taxon>
        <taxon>Enterocloster</taxon>
    </lineage>
</organism>
<reference evidence="9" key="3">
    <citation type="submission" date="2022-01" db="EMBL/GenBank/DDBJ databases">
        <title>Collection of gut derived symbiotic bacterial strains cultured from healthy donors.</title>
        <authorList>
            <person name="Lin H."/>
            <person name="Kohout C."/>
            <person name="Waligurski E."/>
            <person name="Pamer E.G."/>
        </authorList>
    </citation>
    <scope>NUCLEOTIDE SEQUENCE</scope>
    <source>
        <strain evidence="9">DFI.6.55</strain>
    </source>
</reference>
<comment type="caution">
    <text evidence="9">The sequence shown here is derived from an EMBL/GenBank/DDBJ whole genome shotgun (WGS) entry which is preliminary data.</text>
</comment>
<dbReference type="InterPro" id="IPR037051">
    <property type="entry name" value="4-carb_acid_sugar_kinase_N_sf"/>
</dbReference>
<keyword evidence="2" id="KW-0808">Transferase</keyword>
<evidence type="ECO:0000313" key="11">
    <source>
        <dbReference type="Proteomes" id="UP000669239"/>
    </source>
</evidence>
<protein>
    <submittedName>
        <fullName evidence="9">Four-carbon acid sugar kinase family protein</fullName>
    </submittedName>
</protein>
<dbReference type="Gene3D" id="3.40.980.20">
    <property type="entry name" value="Four-carbon acid sugar kinase, nucleotide binding domain"/>
    <property type="match status" value="1"/>
</dbReference>
<evidence type="ECO:0000259" key="8">
    <source>
        <dbReference type="Pfam" id="PF17042"/>
    </source>
</evidence>
<dbReference type="InterPro" id="IPR031475">
    <property type="entry name" value="NBD_C"/>
</dbReference>
<gene>
    <name evidence="10" type="ORF">G5B36_23560</name>
    <name evidence="9" type="ORF">L0N08_12915</name>
</gene>
<evidence type="ECO:0000313" key="10">
    <source>
        <dbReference type="EMBL" id="NSJ51658.1"/>
    </source>
</evidence>
<accession>A0AAW5C2D6</accession>
<evidence type="ECO:0000256" key="3">
    <source>
        <dbReference type="ARBA" id="ARBA00022741"/>
    </source>
</evidence>
<proteinExistence type="inferred from homology"/>
<keyword evidence="4 9" id="KW-0418">Kinase</keyword>
<dbReference type="EMBL" id="JAKNGE010000014">
    <property type="protein sequence ID" value="MCG4746318.1"/>
    <property type="molecule type" value="Genomic_DNA"/>
</dbReference>
<dbReference type="RefSeq" id="WP_165642895.1">
    <property type="nucleotide sequence ID" value="NZ_CAXTHN010000011.1"/>
</dbReference>
<dbReference type="GO" id="GO:0016301">
    <property type="term" value="F:kinase activity"/>
    <property type="evidence" value="ECO:0007669"/>
    <property type="project" value="UniProtKB-KW"/>
</dbReference>
<dbReference type="SUPFAM" id="SSF142764">
    <property type="entry name" value="YgbK-like"/>
    <property type="match status" value="1"/>
</dbReference>
<reference evidence="10 11" key="1">
    <citation type="journal article" date="2020" name="Cell Host Microbe">
        <title>Functional and Genomic Variation between Human-Derived Isolates of Lachnospiraceae Reveals Inter- and Intra-Species Diversity.</title>
        <authorList>
            <person name="Sorbara M.T."/>
            <person name="Littmann E.R."/>
            <person name="Fontana E."/>
            <person name="Moody T.U."/>
            <person name="Kohout C.E."/>
            <person name="Gjonbalaj M."/>
            <person name="Eaton V."/>
            <person name="Seok R."/>
            <person name="Leiner I.M."/>
            <person name="Pamer E.G."/>
        </authorList>
    </citation>
    <scope>NUCLEOTIDE SEQUENCE [LARGE SCALE GENOMIC DNA]</scope>
    <source>
        <strain evidence="10 11">MSK.1.17</strain>
    </source>
</reference>
<keyword evidence="11" id="KW-1185">Reference proteome</keyword>
<reference evidence="10" key="2">
    <citation type="submission" date="2020-02" db="EMBL/GenBank/DDBJ databases">
        <authorList>
            <person name="Littmann E."/>
            <person name="Sorbara M."/>
        </authorList>
    </citation>
    <scope>NUCLEOTIDE SEQUENCE</scope>
    <source>
        <strain evidence="10">MSK.1.17</strain>
    </source>
</reference>
<dbReference type="Proteomes" id="UP001299608">
    <property type="component" value="Unassembled WGS sequence"/>
</dbReference>
<feature type="domain" description="Four-carbon acid sugar kinase nucleotide binding" evidence="8">
    <location>
        <begin position="252"/>
        <end position="419"/>
    </location>
</feature>
<dbReference type="Pfam" id="PF17042">
    <property type="entry name" value="NBD_C"/>
    <property type="match status" value="1"/>
</dbReference>
<evidence type="ECO:0000256" key="2">
    <source>
        <dbReference type="ARBA" id="ARBA00022679"/>
    </source>
</evidence>
<evidence type="ECO:0000256" key="4">
    <source>
        <dbReference type="ARBA" id="ARBA00022777"/>
    </source>
</evidence>
<keyword evidence="3" id="KW-0547">Nucleotide-binding</keyword>
<feature type="domain" description="Four-carbon acid sugar kinase N-terminal" evidence="7">
    <location>
        <begin position="4"/>
        <end position="229"/>
    </location>
</feature>
<evidence type="ECO:0000256" key="6">
    <source>
        <dbReference type="ARBA" id="ARBA00023277"/>
    </source>
</evidence>
<dbReference type="Gene3D" id="3.40.50.10840">
    <property type="entry name" value="Putative sugar-binding, N-terminal domain"/>
    <property type="match status" value="1"/>
</dbReference>
<dbReference type="InterPro" id="IPR042213">
    <property type="entry name" value="NBD_C_sf"/>
</dbReference>
<comment type="similarity">
    <text evidence="1">Belongs to the four-carbon acid sugar kinase family.</text>
</comment>
<evidence type="ECO:0000256" key="5">
    <source>
        <dbReference type="ARBA" id="ARBA00022840"/>
    </source>
</evidence>